<evidence type="ECO:0000313" key="2">
    <source>
        <dbReference type="EMBL" id="EHR40429.1"/>
    </source>
</evidence>
<comment type="caution">
    <text evidence="2">The sequence shown here is derived from an EMBL/GenBank/DDBJ whole genome shotgun (WGS) entry which is preliminary data.</text>
</comment>
<dbReference type="STRING" id="1129374.AJE_12029"/>
<dbReference type="Proteomes" id="UP000012046">
    <property type="component" value="Unassembled WGS sequence"/>
</dbReference>
<dbReference type="EMBL" id="AHTH01000039">
    <property type="protein sequence ID" value="EHR40429.1"/>
    <property type="molecule type" value="Genomic_DNA"/>
</dbReference>
<keyword evidence="1" id="KW-1133">Transmembrane helix</keyword>
<evidence type="ECO:0000313" key="3">
    <source>
        <dbReference type="Proteomes" id="UP000012046"/>
    </source>
</evidence>
<sequence>MSIEMLLTHLVLGLYSLALTAGIYVHHQLKTQGHAMQHLALVLLLLIEAAGLVCIFYHLLKPLLR</sequence>
<dbReference type="RefSeq" id="WP_008951086.1">
    <property type="nucleotide sequence ID" value="NZ_AHTH01000039.1"/>
</dbReference>
<protein>
    <submittedName>
        <fullName evidence="2">Uncharacterized protein</fullName>
    </submittedName>
</protein>
<organism evidence="2 3">
    <name type="scientific">Alishewanella jeotgali KCTC 22429</name>
    <dbReference type="NCBI Taxonomy" id="1129374"/>
    <lineage>
        <taxon>Bacteria</taxon>
        <taxon>Pseudomonadati</taxon>
        <taxon>Pseudomonadota</taxon>
        <taxon>Gammaproteobacteria</taxon>
        <taxon>Alteromonadales</taxon>
        <taxon>Alteromonadaceae</taxon>
        <taxon>Alishewanella</taxon>
    </lineage>
</organism>
<keyword evidence="1" id="KW-0812">Transmembrane</keyword>
<name>H3ZGA9_9ALTE</name>
<feature type="transmembrane region" description="Helical" evidence="1">
    <location>
        <begin position="6"/>
        <end position="27"/>
    </location>
</feature>
<gene>
    <name evidence="2" type="ORF">AJE_12029</name>
</gene>
<keyword evidence="3" id="KW-1185">Reference proteome</keyword>
<reference evidence="2 3" key="1">
    <citation type="journal article" date="2012" name="J. Bacteriol.">
        <title>Genome Sequence of Extracellular-Protease-Producing Alishewanella jeotgali Isolated from Traditional Korean Fermented Seafood.</title>
        <authorList>
            <person name="Jung J."/>
            <person name="Chun J."/>
            <person name="Park W."/>
        </authorList>
    </citation>
    <scope>NUCLEOTIDE SEQUENCE [LARGE SCALE GENOMIC DNA]</scope>
    <source>
        <strain evidence="2 3">KCTC 22429</strain>
    </source>
</reference>
<proteinExistence type="predicted"/>
<dbReference type="PATRIC" id="fig|1129374.4.peg.2390"/>
<accession>H3ZGA9</accession>
<dbReference type="AlphaFoldDB" id="H3ZGA9"/>
<feature type="transmembrane region" description="Helical" evidence="1">
    <location>
        <begin position="39"/>
        <end position="60"/>
    </location>
</feature>
<keyword evidence="1" id="KW-0472">Membrane</keyword>
<evidence type="ECO:0000256" key="1">
    <source>
        <dbReference type="SAM" id="Phobius"/>
    </source>
</evidence>